<dbReference type="Proteomes" id="UP000218272">
    <property type="component" value="Chromosome SCLO_1"/>
</dbReference>
<dbReference type="KEGG" id="sclo:SCLO_1017280"/>
<keyword evidence="3" id="KW-1185">Reference proteome</keyword>
<gene>
    <name evidence="2" type="ORF">SCLO_1017280</name>
</gene>
<protein>
    <submittedName>
        <fullName evidence="2">Metalloendopeptidase</fullName>
    </submittedName>
</protein>
<feature type="region of interest" description="Disordered" evidence="1">
    <location>
        <begin position="1"/>
        <end position="54"/>
    </location>
</feature>
<organism evidence="2 3">
    <name type="scientific">Sphingobium cloacae</name>
    <dbReference type="NCBI Taxonomy" id="120107"/>
    <lineage>
        <taxon>Bacteria</taxon>
        <taxon>Pseudomonadati</taxon>
        <taxon>Pseudomonadota</taxon>
        <taxon>Alphaproteobacteria</taxon>
        <taxon>Sphingomonadales</taxon>
        <taxon>Sphingomonadaceae</taxon>
        <taxon>Sphingobium</taxon>
    </lineage>
</organism>
<feature type="compositionally biased region" description="Low complexity" evidence="1">
    <location>
        <begin position="1"/>
        <end position="13"/>
    </location>
</feature>
<reference evidence="2 3" key="1">
    <citation type="submission" date="2016-10" db="EMBL/GenBank/DDBJ databases">
        <title>Complete Genome Sequence of the Nonylphenol-Degrading Bacterium Sphingobium cloacae JCM 10874T.</title>
        <authorList>
            <person name="Ootsuka M."/>
            <person name="Nishizawa T."/>
            <person name="Ohta H."/>
        </authorList>
    </citation>
    <scope>NUCLEOTIDE SEQUENCE [LARGE SCALE GENOMIC DNA]</scope>
    <source>
        <strain evidence="2 3">JCM 10874</strain>
    </source>
</reference>
<sequence length="167" mass="17238">MAAPRKPAAGKPAPAEKTKAIAPPAGETTQSEQDGAREADSGAPAVTDSASHLTEQALGQATVAAFTTGNEYSDAASAVKQAILEALKDGDPGALDAHDVADEVRGHVALMHLHLDGAIHEPDALVFVTEDEFGPLKAASVFGGEWSDGVTAEEYDVQWLPGDEKPE</sequence>
<dbReference type="EMBL" id="AP017655">
    <property type="protein sequence ID" value="BAV64768.1"/>
    <property type="molecule type" value="Genomic_DNA"/>
</dbReference>
<evidence type="ECO:0000313" key="3">
    <source>
        <dbReference type="Proteomes" id="UP000218272"/>
    </source>
</evidence>
<evidence type="ECO:0000313" key="2">
    <source>
        <dbReference type="EMBL" id="BAV64768.1"/>
    </source>
</evidence>
<accession>A0A1E1F2M2</accession>
<dbReference type="AlphaFoldDB" id="A0A1E1F2M2"/>
<name>A0A1E1F2M2_9SPHN</name>
<evidence type="ECO:0000256" key="1">
    <source>
        <dbReference type="SAM" id="MobiDB-lite"/>
    </source>
</evidence>
<proteinExistence type="predicted"/>